<name>A0A2J6RRY5_HYAVF</name>
<feature type="compositionally biased region" description="Polar residues" evidence="1">
    <location>
        <begin position="99"/>
        <end position="109"/>
    </location>
</feature>
<dbReference type="AlphaFoldDB" id="A0A2J6RRY5"/>
<evidence type="ECO:0000313" key="3">
    <source>
        <dbReference type="Proteomes" id="UP000235786"/>
    </source>
</evidence>
<sequence>MSDLDTDAALLHHVPSGHSTSSMPPLICISRLDPTATSIKSGSRLSLHASGFPERSRFRAPHCAYQSPPLPHHQQTPLSVYHQRLTPSLRTIRRAPTNRRPQTRSSQPSARPRDTPSPA</sequence>
<organism evidence="2 3">
    <name type="scientific">Hyaloscypha variabilis (strain UAMH 11265 / GT02V1 / F)</name>
    <name type="common">Meliniomyces variabilis</name>
    <dbReference type="NCBI Taxonomy" id="1149755"/>
    <lineage>
        <taxon>Eukaryota</taxon>
        <taxon>Fungi</taxon>
        <taxon>Dikarya</taxon>
        <taxon>Ascomycota</taxon>
        <taxon>Pezizomycotina</taxon>
        <taxon>Leotiomycetes</taxon>
        <taxon>Helotiales</taxon>
        <taxon>Hyaloscyphaceae</taxon>
        <taxon>Hyaloscypha</taxon>
        <taxon>Hyaloscypha variabilis</taxon>
    </lineage>
</organism>
<evidence type="ECO:0000313" key="2">
    <source>
        <dbReference type="EMBL" id="PMD41286.1"/>
    </source>
</evidence>
<gene>
    <name evidence="2" type="ORF">L207DRAFT_511182</name>
</gene>
<proteinExistence type="predicted"/>
<dbReference type="Proteomes" id="UP000235786">
    <property type="component" value="Unassembled WGS sequence"/>
</dbReference>
<accession>A0A2J6RRY5</accession>
<keyword evidence="3" id="KW-1185">Reference proteome</keyword>
<evidence type="ECO:0000256" key="1">
    <source>
        <dbReference type="SAM" id="MobiDB-lite"/>
    </source>
</evidence>
<feature type="region of interest" description="Disordered" evidence="1">
    <location>
        <begin position="59"/>
        <end position="119"/>
    </location>
</feature>
<protein>
    <submittedName>
        <fullName evidence="2">Uncharacterized protein</fullName>
    </submittedName>
</protein>
<reference evidence="2 3" key="1">
    <citation type="submission" date="2016-04" db="EMBL/GenBank/DDBJ databases">
        <title>A degradative enzymes factory behind the ericoid mycorrhizal symbiosis.</title>
        <authorList>
            <consortium name="DOE Joint Genome Institute"/>
            <person name="Martino E."/>
            <person name="Morin E."/>
            <person name="Grelet G."/>
            <person name="Kuo A."/>
            <person name="Kohler A."/>
            <person name="Daghino S."/>
            <person name="Barry K."/>
            <person name="Choi C."/>
            <person name="Cichocki N."/>
            <person name="Clum A."/>
            <person name="Copeland A."/>
            <person name="Hainaut M."/>
            <person name="Haridas S."/>
            <person name="Labutti K."/>
            <person name="Lindquist E."/>
            <person name="Lipzen A."/>
            <person name="Khouja H.-R."/>
            <person name="Murat C."/>
            <person name="Ohm R."/>
            <person name="Olson A."/>
            <person name="Spatafora J."/>
            <person name="Veneault-Fourrey C."/>
            <person name="Henrissat B."/>
            <person name="Grigoriev I."/>
            <person name="Martin F."/>
            <person name="Perotto S."/>
        </authorList>
    </citation>
    <scope>NUCLEOTIDE SEQUENCE [LARGE SCALE GENOMIC DNA]</scope>
    <source>
        <strain evidence="2 3">F</strain>
    </source>
</reference>
<dbReference type="EMBL" id="KZ613944">
    <property type="protein sequence ID" value="PMD41286.1"/>
    <property type="molecule type" value="Genomic_DNA"/>
</dbReference>